<evidence type="ECO:0000256" key="9">
    <source>
        <dbReference type="PIRSR" id="PIRSR621190-2"/>
    </source>
</evidence>
<keyword evidence="3 9" id="KW-0479">Metal-binding</keyword>
<keyword evidence="5" id="KW-0378">Hydrolase</keyword>
<dbReference type="Gene3D" id="3.40.390.10">
    <property type="entry name" value="Collagenase (Catalytic Domain)"/>
    <property type="match status" value="1"/>
</dbReference>
<dbReference type="InterPro" id="IPR002477">
    <property type="entry name" value="Peptidoglycan-bd-like"/>
</dbReference>
<feature type="binding site" evidence="9">
    <location>
        <position position="233"/>
    </location>
    <ligand>
        <name>Zn(2+)</name>
        <dbReference type="ChEBI" id="CHEBI:29105"/>
        <label>2</label>
        <note>catalytic</note>
    </ligand>
</feature>
<feature type="binding site" evidence="9">
    <location>
        <position position="194"/>
    </location>
    <ligand>
        <name>Ca(2+)</name>
        <dbReference type="ChEBI" id="CHEBI:29108"/>
        <label>3</label>
    </ligand>
</feature>
<keyword evidence="13" id="KW-1185">Reference proteome</keyword>
<dbReference type="SUPFAM" id="SSF47090">
    <property type="entry name" value="PGBD-like"/>
    <property type="match status" value="1"/>
</dbReference>
<dbReference type="InterPro" id="IPR033739">
    <property type="entry name" value="M10A_MMP"/>
</dbReference>
<dbReference type="SMART" id="SM00235">
    <property type="entry name" value="ZnMc"/>
    <property type="match status" value="1"/>
</dbReference>
<feature type="binding site" evidence="9">
    <location>
        <position position="166"/>
    </location>
    <ligand>
        <name>Zn(2+)</name>
        <dbReference type="ChEBI" id="CHEBI:29105"/>
        <label>1</label>
    </ligand>
</feature>
<keyword evidence="4" id="KW-0732">Signal</keyword>
<evidence type="ECO:0000256" key="1">
    <source>
        <dbReference type="ARBA" id="ARBA00010370"/>
    </source>
</evidence>
<dbReference type="InterPro" id="IPR001818">
    <property type="entry name" value="Pept_M10_metallopeptidase"/>
</dbReference>
<dbReference type="Pfam" id="PF00413">
    <property type="entry name" value="Peptidase_M10"/>
    <property type="match status" value="1"/>
</dbReference>
<evidence type="ECO:0000256" key="2">
    <source>
        <dbReference type="ARBA" id="ARBA00022670"/>
    </source>
</evidence>
<protein>
    <recommendedName>
        <fullName evidence="11">Peptidase metallopeptidase domain-containing protein</fullName>
    </recommendedName>
</protein>
<proteinExistence type="inferred from homology"/>
<sequence length="311" mass="35824">MKNIVVFLYLYMCCKNDGGVRGVSDEESLNYLRKYGYLEANSMGETSQISVSTYERSLRDFQRMVGIPVTSILDRNTQHAMKRPRCGVKDKMVSHGGLRRYAVQRSTWSIENLTFKIWRYPTGLTQDSVDKTIQKAFDLWSEYTDLTFKPTPSKANIDIAFLRNDHEDGYPFDGREGQLAHTFLPEYGGAIHFDISEDWTIDSRDGKNLLQVAAHEIGHALGLLHSEKCNSIMTPLYNDNLFDVKLYPDDIQRIQNLYGPKTKRSQPPIFPWFLNLPSENPCISKLHRTHFGFSNEIPAFYFNPCILKDLN</sequence>
<feature type="binding site" evidence="9">
    <location>
        <position position="173"/>
    </location>
    <ligand>
        <name>Ca(2+)</name>
        <dbReference type="ChEBI" id="CHEBI:29108"/>
        <label>3</label>
    </ligand>
</feature>
<feature type="binding site" evidence="9">
    <location>
        <position position="188"/>
    </location>
    <ligand>
        <name>Ca(2+)</name>
        <dbReference type="ChEBI" id="CHEBI:29108"/>
        <label>2</label>
    </ligand>
</feature>
<feature type="binding site" evidence="9">
    <location>
        <position position="219"/>
    </location>
    <ligand>
        <name>Zn(2+)</name>
        <dbReference type="ChEBI" id="CHEBI:29105"/>
        <label>2</label>
        <note>catalytic</note>
    </ligand>
</feature>
<dbReference type="GO" id="GO:0006508">
    <property type="term" value="P:proteolysis"/>
    <property type="evidence" value="ECO:0007669"/>
    <property type="project" value="UniProtKB-KW"/>
</dbReference>
<dbReference type="GO" id="GO:0005615">
    <property type="term" value="C:extracellular space"/>
    <property type="evidence" value="ECO:0007669"/>
    <property type="project" value="TreeGrafter"/>
</dbReference>
<comment type="similarity">
    <text evidence="1">Belongs to the peptidase M10A family.</text>
</comment>
<dbReference type="Proteomes" id="UP001431783">
    <property type="component" value="Unassembled WGS sequence"/>
</dbReference>
<evidence type="ECO:0000256" key="10">
    <source>
        <dbReference type="PIRSR" id="PIRSR621190-5"/>
    </source>
</evidence>
<dbReference type="AlphaFoldDB" id="A0AAW1TPF7"/>
<evidence type="ECO:0000313" key="12">
    <source>
        <dbReference type="EMBL" id="KAK9873387.1"/>
    </source>
</evidence>
<gene>
    <name evidence="12" type="ORF">WA026_022450</name>
</gene>
<keyword evidence="6 9" id="KW-0862">Zinc</keyword>
<feature type="binding site" evidence="9">
    <location>
        <position position="181"/>
    </location>
    <ligand>
        <name>Zn(2+)</name>
        <dbReference type="ChEBI" id="CHEBI:29105"/>
        <label>1</label>
    </ligand>
</feature>
<feature type="binding site" evidence="9">
    <location>
        <position position="225"/>
    </location>
    <ligand>
        <name>Zn(2+)</name>
        <dbReference type="ChEBI" id="CHEBI:29105"/>
        <label>2</label>
        <note>catalytic</note>
    </ligand>
</feature>
<dbReference type="GO" id="GO:0031012">
    <property type="term" value="C:extracellular matrix"/>
    <property type="evidence" value="ECO:0007669"/>
    <property type="project" value="InterPro"/>
</dbReference>
<comment type="cofactor">
    <cofactor evidence="9">
        <name>Ca(2+)</name>
        <dbReference type="ChEBI" id="CHEBI:29108"/>
    </cofactor>
    <text evidence="9">Can bind about 5 Ca(2+) ions per subunit.</text>
</comment>
<dbReference type="CDD" id="cd04278">
    <property type="entry name" value="ZnMc_MMP"/>
    <property type="match status" value="1"/>
</dbReference>
<comment type="cofactor">
    <cofactor evidence="9">
        <name>Zn(2+)</name>
        <dbReference type="ChEBI" id="CHEBI:29105"/>
    </cofactor>
    <text evidence="9">Binds 2 Zn(2+) ions per subunit.</text>
</comment>
<feature type="binding site" evidence="9">
    <location>
        <position position="215"/>
    </location>
    <ligand>
        <name>Zn(2+)</name>
        <dbReference type="ChEBI" id="CHEBI:29105"/>
        <label>2</label>
        <note>catalytic</note>
    </ligand>
</feature>
<dbReference type="SUPFAM" id="SSF55486">
    <property type="entry name" value="Metalloproteases ('zincins'), catalytic domain"/>
    <property type="match status" value="1"/>
</dbReference>
<dbReference type="GO" id="GO:0004222">
    <property type="term" value="F:metalloendopeptidase activity"/>
    <property type="evidence" value="ECO:0007669"/>
    <property type="project" value="InterPro"/>
</dbReference>
<dbReference type="GO" id="GO:0030198">
    <property type="term" value="P:extracellular matrix organization"/>
    <property type="evidence" value="ECO:0007669"/>
    <property type="project" value="TreeGrafter"/>
</dbReference>
<organism evidence="12 13">
    <name type="scientific">Henosepilachna vigintioctopunctata</name>
    <dbReference type="NCBI Taxonomy" id="420089"/>
    <lineage>
        <taxon>Eukaryota</taxon>
        <taxon>Metazoa</taxon>
        <taxon>Ecdysozoa</taxon>
        <taxon>Arthropoda</taxon>
        <taxon>Hexapoda</taxon>
        <taxon>Insecta</taxon>
        <taxon>Pterygota</taxon>
        <taxon>Neoptera</taxon>
        <taxon>Endopterygota</taxon>
        <taxon>Coleoptera</taxon>
        <taxon>Polyphaga</taxon>
        <taxon>Cucujiformia</taxon>
        <taxon>Coccinelloidea</taxon>
        <taxon>Coccinellidae</taxon>
        <taxon>Epilachninae</taxon>
        <taxon>Epilachnini</taxon>
        <taxon>Henosepilachna</taxon>
    </lineage>
</organism>
<comment type="caution">
    <text evidence="12">The sequence shown here is derived from an EMBL/GenBank/DDBJ whole genome shotgun (WGS) entry which is preliminary data.</text>
</comment>
<dbReference type="InterPro" id="IPR006026">
    <property type="entry name" value="Peptidase_Metallo"/>
</dbReference>
<keyword evidence="2" id="KW-0645">Protease</keyword>
<dbReference type="Pfam" id="PF01471">
    <property type="entry name" value="PG_binding_1"/>
    <property type="match status" value="1"/>
</dbReference>
<feature type="binding site" evidence="9">
    <location>
        <position position="197"/>
    </location>
    <ligand>
        <name>Ca(2+)</name>
        <dbReference type="ChEBI" id="CHEBI:29108"/>
        <label>1</label>
    </ligand>
</feature>
<dbReference type="PANTHER" id="PTHR10201">
    <property type="entry name" value="MATRIX METALLOPROTEINASE"/>
    <property type="match status" value="1"/>
</dbReference>
<dbReference type="PANTHER" id="PTHR10201:SF291">
    <property type="entry name" value="MATRIX METALLOPROTEINASE 1, ISOFORM C-RELATED"/>
    <property type="match status" value="1"/>
</dbReference>
<feature type="short sequence motif" description="Cysteine switch" evidence="10">
    <location>
        <begin position="84"/>
        <end position="93"/>
    </location>
</feature>
<feature type="domain" description="Peptidase metallopeptidase" evidence="11">
    <location>
        <begin position="104"/>
        <end position="260"/>
    </location>
</feature>
<reference evidence="12 13" key="1">
    <citation type="submission" date="2023-03" db="EMBL/GenBank/DDBJ databases">
        <title>Genome insight into feeding habits of ladybird beetles.</title>
        <authorList>
            <person name="Li H.-S."/>
            <person name="Huang Y.-H."/>
            <person name="Pang H."/>
        </authorList>
    </citation>
    <scope>NUCLEOTIDE SEQUENCE [LARGE SCALE GENOMIC DNA]</scope>
    <source>
        <strain evidence="12">SYSU_2023b</strain>
        <tissue evidence="12">Whole body</tissue>
    </source>
</reference>
<name>A0AAW1TPF7_9CUCU</name>
<feature type="binding site" evidence="9">
    <location>
        <position position="168"/>
    </location>
    <ligand>
        <name>Zn(2+)</name>
        <dbReference type="ChEBI" id="CHEBI:29105"/>
        <label>1</label>
    </ligand>
</feature>
<evidence type="ECO:0000256" key="4">
    <source>
        <dbReference type="ARBA" id="ARBA00022729"/>
    </source>
</evidence>
<evidence type="ECO:0000256" key="5">
    <source>
        <dbReference type="ARBA" id="ARBA00022801"/>
    </source>
</evidence>
<dbReference type="EMBL" id="JARQZJ010000019">
    <property type="protein sequence ID" value="KAK9873387.1"/>
    <property type="molecule type" value="Genomic_DNA"/>
</dbReference>
<keyword evidence="7" id="KW-0482">Metalloprotease</keyword>
<evidence type="ECO:0000256" key="3">
    <source>
        <dbReference type="ARBA" id="ARBA00022723"/>
    </source>
</evidence>
<feature type="binding site" evidence="9">
    <location>
        <position position="197"/>
    </location>
    <ligand>
        <name>Ca(2+)</name>
        <dbReference type="ChEBI" id="CHEBI:29108"/>
        <label>3</label>
    </ligand>
</feature>
<dbReference type="GO" id="GO:0008270">
    <property type="term" value="F:zinc ion binding"/>
    <property type="evidence" value="ECO:0007669"/>
    <property type="project" value="InterPro"/>
</dbReference>
<evidence type="ECO:0000313" key="13">
    <source>
        <dbReference type="Proteomes" id="UP001431783"/>
    </source>
</evidence>
<dbReference type="InterPro" id="IPR036365">
    <property type="entry name" value="PGBD-like_sf"/>
</dbReference>
<feature type="active site" evidence="8">
    <location>
        <position position="216"/>
    </location>
</feature>
<dbReference type="PRINTS" id="PR00138">
    <property type="entry name" value="MATRIXIN"/>
</dbReference>
<evidence type="ECO:0000256" key="6">
    <source>
        <dbReference type="ARBA" id="ARBA00022833"/>
    </source>
</evidence>
<feature type="binding site" description="in inhibited form" evidence="9">
    <location>
        <position position="86"/>
    </location>
    <ligand>
        <name>Zn(2+)</name>
        <dbReference type="ChEBI" id="CHEBI:29105"/>
        <label>2</label>
        <note>catalytic</note>
    </ligand>
</feature>
<evidence type="ECO:0000259" key="11">
    <source>
        <dbReference type="SMART" id="SM00235"/>
    </source>
</evidence>
<keyword evidence="9" id="KW-0106">Calcium</keyword>
<evidence type="ECO:0000256" key="7">
    <source>
        <dbReference type="ARBA" id="ARBA00023049"/>
    </source>
</evidence>
<dbReference type="InterPro" id="IPR021190">
    <property type="entry name" value="Pept_M10A"/>
</dbReference>
<evidence type="ECO:0000256" key="8">
    <source>
        <dbReference type="PIRSR" id="PIRSR621190-1"/>
    </source>
</evidence>
<feature type="binding site" evidence="9">
    <location>
        <position position="174"/>
    </location>
    <ligand>
        <name>Ca(2+)</name>
        <dbReference type="ChEBI" id="CHEBI:29108"/>
        <label>3</label>
    </ligand>
</feature>
<accession>A0AAW1TPF7</accession>
<feature type="binding site" evidence="9">
    <location>
        <position position="192"/>
    </location>
    <ligand>
        <name>Zn(2+)</name>
        <dbReference type="ChEBI" id="CHEBI:29105"/>
        <label>1</label>
    </ligand>
</feature>
<dbReference type="GO" id="GO:0030574">
    <property type="term" value="P:collagen catabolic process"/>
    <property type="evidence" value="ECO:0007669"/>
    <property type="project" value="TreeGrafter"/>
</dbReference>
<dbReference type="InterPro" id="IPR024079">
    <property type="entry name" value="MetalloPept_cat_dom_sf"/>
</dbReference>